<keyword evidence="3" id="KW-1185">Reference proteome</keyword>
<evidence type="ECO:0000313" key="2">
    <source>
        <dbReference type="EMBL" id="GAA1509044.1"/>
    </source>
</evidence>
<feature type="region of interest" description="Disordered" evidence="1">
    <location>
        <begin position="1"/>
        <end position="63"/>
    </location>
</feature>
<evidence type="ECO:0000313" key="3">
    <source>
        <dbReference type="Proteomes" id="UP001500443"/>
    </source>
</evidence>
<dbReference type="Proteomes" id="UP001500443">
    <property type="component" value="Unassembled WGS sequence"/>
</dbReference>
<reference evidence="2 3" key="1">
    <citation type="journal article" date="2019" name="Int. J. Syst. Evol. Microbiol.">
        <title>The Global Catalogue of Microorganisms (GCM) 10K type strain sequencing project: providing services to taxonomists for standard genome sequencing and annotation.</title>
        <authorList>
            <consortium name="The Broad Institute Genomics Platform"/>
            <consortium name="The Broad Institute Genome Sequencing Center for Infectious Disease"/>
            <person name="Wu L."/>
            <person name="Ma J."/>
        </authorList>
    </citation>
    <scope>NUCLEOTIDE SEQUENCE [LARGE SCALE GENOMIC DNA]</scope>
    <source>
        <strain evidence="2 3">JCM 15481</strain>
    </source>
</reference>
<dbReference type="EMBL" id="BAAAPF010000434">
    <property type="protein sequence ID" value="GAA1509044.1"/>
    <property type="molecule type" value="Genomic_DNA"/>
</dbReference>
<organism evidence="2 3">
    <name type="scientific">Streptomyces synnematoformans</name>
    <dbReference type="NCBI Taxonomy" id="415721"/>
    <lineage>
        <taxon>Bacteria</taxon>
        <taxon>Bacillati</taxon>
        <taxon>Actinomycetota</taxon>
        <taxon>Actinomycetes</taxon>
        <taxon>Kitasatosporales</taxon>
        <taxon>Streptomycetaceae</taxon>
        <taxon>Streptomyces</taxon>
    </lineage>
</organism>
<dbReference type="RefSeq" id="WP_027756783.1">
    <property type="nucleotide sequence ID" value="NZ_BAAAPF010000434.1"/>
</dbReference>
<proteinExistence type="predicted"/>
<accession>A0ABN2A0Z7</accession>
<comment type="caution">
    <text evidence="2">The sequence shown here is derived from an EMBL/GenBank/DDBJ whole genome shotgun (WGS) entry which is preliminary data.</text>
</comment>
<gene>
    <name evidence="2" type="ORF">GCM10009802_64070</name>
</gene>
<protein>
    <submittedName>
        <fullName evidence="2">Uncharacterized protein</fullName>
    </submittedName>
</protein>
<feature type="compositionally biased region" description="Basic residues" evidence="1">
    <location>
        <begin position="1"/>
        <end position="17"/>
    </location>
</feature>
<evidence type="ECO:0000256" key="1">
    <source>
        <dbReference type="SAM" id="MobiDB-lite"/>
    </source>
</evidence>
<feature type="compositionally biased region" description="Low complexity" evidence="1">
    <location>
        <begin position="41"/>
        <end position="52"/>
    </location>
</feature>
<feature type="compositionally biased region" description="Basic and acidic residues" evidence="1">
    <location>
        <begin position="53"/>
        <end position="63"/>
    </location>
</feature>
<name>A0ABN2A0Z7_9ACTN</name>
<sequence length="63" mass="7083">MGKRKNREKKQQQHSHRDKYAGSPAGIPNRGRRQSFDEIPPGDGARADAPGDGFERRPRAGER</sequence>